<evidence type="ECO:0000313" key="6">
    <source>
        <dbReference type="EMBL" id="AIT08551.1"/>
    </source>
</evidence>
<feature type="domain" description="Type I restriction modification DNA specificity" evidence="5">
    <location>
        <begin position="276"/>
        <end position="400"/>
    </location>
</feature>
<gene>
    <name evidence="6" type="ORF">LO80_00235</name>
</gene>
<proteinExistence type="inferred from homology"/>
<dbReference type="GO" id="GO:0003677">
    <property type="term" value="F:DNA binding"/>
    <property type="evidence" value="ECO:0007669"/>
    <property type="project" value="UniProtKB-KW"/>
</dbReference>
<accession>A0A097ELV6</accession>
<evidence type="ECO:0000313" key="7">
    <source>
        <dbReference type="Proteomes" id="UP000029672"/>
    </source>
</evidence>
<evidence type="ECO:0000256" key="4">
    <source>
        <dbReference type="SAM" id="Coils"/>
    </source>
</evidence>
<evidence type="ECO:0000259" key="5">
    <source>
        <dbReference type="Pfam" id="PF01420"/>
    </source>
</evidence>
<dbReference type="STRING" id="1547445.LO80_00235"/>
<dbReference type="OrthoDB" id="9798929at2"/>
<evidence type="ECO:0000256" key="1">
    <source>
        <dbReference type="ARBA" id="ARBA00010923"/>
    </source>
</evidence>
<evidence type="ECO:0000256" key="2">
    <source>
        <dbReference type="ARBA" id="ARBA00022747"/>
    </source>
</evidence>
<dbReference type="eggNOG" id="COG0732">
    <property type="taxonomic scope" value="Bacteria"/>
</dbReference>
<keyword evidence="4" id="KW-0175">Coiled coil</keyword>
<dbReference type="InterPro" id="IPR000055">
    <property type="entry name" value="Restrct_endonuc_typeI_TRD"/>
</dbReference>
<dbReference type="Gene3D" id="1.10.287.1120">
    <property type="entry name" value="Bipartite methylase S protein"/>
    <property type="match status" value="1"/>
</dbReference>
<dbReference type="PANTHER" id="PTHR30408:SF12">
    <property type="entry name" value="TYPE I RESTRICTION ENZYME MJAVIII SPECIFICITY SUBUNIT"/>
    <property type="match status" value="1"/>
</dbReference>
<dbReference type="KEGG" id="frf:LO80_00235"/>
<dbReference type="Proteomes" id="UP000029672">
    <property type="component" value="Chromosome"/>
</dbReference>
<dbReference type="REBASE" id="94634">
    <property type="entry name" value="S2.Fen1006II"/>
</dbReference>
<sequence>MNKDAESKKVPKLRFKEFSGEWVEKKLGDVSAFSKGKGISKNDISENGIECIRYGELYTKYSETINEIHSKTNLRIDDLVLSKSGDIIIPASGETAIDIATASCVMKDNVALSGDINIIRTLQNGVYLSYYLNNSKKYEIARLSQGISVIHLYSSQLKTLKINLPTLPEQQKIADCLSTWDDSIENLKSLVENKKLYKKGMMQKLFSQEVRFKDDDGSDYPEWVEKNVTSIAKTSIGLVTTMTTSYVEDGVYLIRNSDIKPNKINIKKLINLDFAFDEKNKTRRLQKNDVVTVHTGDIGVSAVISSKLDGAQGFATLNTRIKNTNEISPDYLCWYYNSEKNIKYAKAMSTGDGRSNYNLKDFNKAIIPVPCLAEQTKIANFLSALDDEIELLEQELEQLQLQKKGLMQGMFV</sequence>
<dbReference type="PANTHER" id="PTHR30408">
    <property type="entry name" value="TYPE-1 RESTRICTION ENZYME ECOKI SPECIFICITY PROTEIN"/>
    <property type="match status" value="1"/>
</dbReference>
<dbReference type="InterPro" id="IPR044946">
    <property type="entry name" value="Restrct_endonuc_typeI_TRD_sf"/>
</dbReference>
<name>A0A097ELV6_9GAMM</name>
<organism evidence="6 7">
    <name type="scientific">Candidatus Francisella endociliophora</name>
    <dbReference type="NCBI Taxonomy" id="653937"/>
    <lineage>
        <taxon>Bacteria</taxon>
        <taxon>Pseudomonadati</taxon>
        <taxon>Pseudomonadota</taxon>
        <taxon>Gammaproteobacteria</taxon>
        <taxon>Thiotrichales</taxon>
        <taxon>Francisellaceae</taxon>
        <taxon>Francisella</taxon>
    </lineage>
</organism>
<evidence type="ECO:0000256" key="3">
    <source>
        <dbReference type="ARBA" id="ARBA00023125"/>
    </source>
</evidence>
<dbReference type="Gene3D" id="3.90.220.20">
    <property type="entry name" value="DNA methylase specificity domains"/>
    <property type="match status" value="2"/>
</dbReference>
<dbReference type="HOGENOM" id="CLU_021095_0_3_6"/>
<dbReference type="AlphaFoldDB" id="A0A097ELV6"/>
<dbReference type="RefSeq" id="WP_040007490.1">
    <property type="nucleotide sequence ID" value="NZ_CP009574.1"/>
</dbReference>
<keyword evidence="7" id="KW-1185">Reference proteome</keyword>
<dbReference type="InterPro" id="IPR052021">
    <property type="entry name" value="Type-I_RS_S_subunit"/>
</dbReference>
<protein>
    <recommendedName>
        <fullName evidence="5">Type I restriction modification DNA specificity domain-containing protein</fullName>
    </recommendedName>
</protein>
<feature type="domain" description="Type I restriction modification DNA specificity" evidence="5">
    <location>
        <begin position="21"/>
        <end position="187"/>
    </location>
</feature>
<dbReference type="GO" id="GO:0009307">
    <property type="term" value="P:DNA restriction-modification system"/>
    <property type="evidence" value="ECO:0007669"/>
    <property type="project" value="UniProtKB-KW"/>
</dbReference>
<dbReference type="Pfam" id="PF01420">
    <property type="entry name" value="Methylase_S"/>
    <property type="match status" value="2"/>
</dbReference>
<comment type="similarity">
    <text evidence="1">Belongs to the type-I restriction system S methylase family.</text>
</comment>
<dbReference type="SUPFAM" id="SSF116734">
    <property type="entry name" value="DNA methylase specificity domain"/>
    <property type="match status" value="2"/>
</dbReference>
<dbReference type="EMBL" id="CP009574">
    <property type="protein sequence ID" value="AIT08551.1"/>
    <property type="molecule type" value="Genomic_DNA"/>
</dbReference>
<reference evidence="6 7" key="1">
    <citation type="submission" date="2014-10" db="EMBL/GenBank/DDBJ databases">
        <title>Whole genome sequence of Francisella endociliophora strain FSC1006, isolated from a laboratory culture of the marine ciliate Euplotes raikovi.</title>
        <authorList>
            <person name="Granberg M."/>
            <person name="Backman S."/>
            <person name="Lundmark E."/>
            <person name="Nilsson E."/>
            <person name="Karlsson E."/>
            <person name="Thelaus J."/>
            <person name="Ohrman C."/>
            <person name="Larkeryd A."/>
            <person name="Stenberg P."/>
        </authorList>
    </citation>
    <scope>NUCLEOTIDE SEQUENCE [LARGE SCALE GENOMIC DNA]</scope>
    <source>
        <strain evidence="6 7">FSC1006</strain>
    </source>
</reference>
<feature type="coiled-coil region" evidence="4">
    <location>
        <begin position="382"/>
        <end position="409"/>
    </location>
</feature>
<keyword evidence="3" id="KW-0238">DNA-binding</keyword>
<keyword evidence="2" id="KW-0680">Restriction system</keyword>